<dbReference type="PROSITE" id="PS51257">
    <property type="entry name" value="PROKAR_LIPOPROTEIN"/>
    <property type="match status" value="1"/>
</dbReference>
<evidence type="ECO:0000313" key="3">
    <source>
        <dbReference type="EMBL" id="TDH38902.1"/>
    </source>
</evidence>
<protein>
    <submittedName>
        <fullName evidence="3">DUF2799 domain-containing protein</fullName>
    </submittedName>
</protein>
<dbReference type="Proteomes" id="UP000295131">
    <property type="component" value="Unassembled WGS sequence"/>
</dbReference>
<comment type="caution">
    <text evidence="3">The sequence shown here is derived from an EMBL/GenBank/DDBJ whole genome shotgun (WGS) entry which is preliminary data.</text>
</comment>
<keyword evidence="4" id="KW-1185">Reference proteome</keyword>
<evidence type="ECO:0000256" key="2">
    <source>
        <dbReference type="SAM" id="SignalP"/>
    </source>
</evidence>
<accession>A0A4R5PPA2</accession>
<feature type="signal peptide" evidence="2">
    <location>
        <begin position="1"/>
        <end position="23"/>
    </location>
</feature>
<sequence>MKFSRLALGGAVLALPLMLGSCATMSRDECVAADWGLVGETDGAAGYDPQTRFAAHAKSCQKAGVVPDQTAWYEGFEKGVVRYCTPLNGLEQGRTGKIYHNVCPVNSSEGFLRGYHLGKTEYDQRHRVESLDSRISQLEFSIAELRKKIADGTLKQAEAEPELRRLNRERRRLRLEMISEELDLRTIERDGEIFAANPDMVIPPRYRY</sequence>
<keyword evidence="1" id="KW-0175">Coiled coil</keyword>
<evidence type="ECO:0000256" key="1">
    <source>
        <dbReference type="SAM" id="Coils"/>
    </source>
</evidence>
<gene>
    <name evidence="3" type="ORF">E2A64_07355</name>
</gene>
<name>A0A4R5PPA2_9HYPH</name>
<dbReference type="OrthoDB" id="5917215at2"/>
<evidence type="ECO:0000313" key="4">
    <source>
        <dbReference type="Proteomes" id="UP000295131"/>
    </source>
</evidence>
<organism evidence="3 4">
    <name type="scientific">Pseudohoeflea suaedae</name>
    <dbReference type="NCBI Taxonomy" id="877384"/>
    <lineage>
        <taxon>Bacteria</taxon>
        <taxon>Pseudomonadati</taxon>
        <taxon>Pseudomonadota</taxon>
        <taxon>Alphaproteobacteria</taxon>
        <taxon>Hyphomicrobiales</taxon>
        <taxon>Rhizobiaceae</taxon>
        <taxon>Pseudohoeflea</taxon>
    </lineage>
</organism>
<dbReference type="Pfam" id="PF10973">
    <property type="entry name" value="DUF2799"/>
    <property type="match status" value="1"/>
</dbReference>
<dbReference type="EMBL" id="SMSI01000001">
    <property type="protein sequence ID" value="TDH38902.1"/>
    <property type="molecule type" value="Genomic_DNA"/>
</dbReference>
<reference evidence="3 4" key="1">
    <citation type="journal article" date="2013" name="Int. J. Syst. Evol. Microbiol.">
        <title>Hoeflea suaedae sp. nov., an endophytic bacterium isolated from the root of the halophyte Suaeda maritima.</title>
        <authorList>
            <person name="Chung E.J."/>
            <person name="Park J.A."/>
            <person name="Pramanik P."/>
            <person name="Bibi F."/>
            <person name="Jeon C.O."/>
            <person name="Chung Y.R."/>
        </authorList>
    </citation>
    <scope>NUCLEOTIDE SEQUENCE [LARGE SCALE GENOMIC DNA]</scope>
    <source>
        <strain evidence="3 4">YC6898</strain>
    </source>
</reference>
<keyword evidence="2" id="KW-0732">Signal</keyword>
<feature type="chain" id="PRO_5020937312" evidence="2">
    <location>
        <begin position="24"/>
        <end position="208"/>
    </location>
</feature>
<proteinExistence type="predicted"/>
<dbReference type="AlphaFoldDB" id="A0A4R5PPA2"/>
<dbReference type="RefSeq" id="WP_133283736.1">
    <property type="nucleotide sequence ID" value="NZ_SMSI01000001.1"/>
</dbReference>
<feature type="coiled-coil region" evidence="1">
    <location>
        <begin position="128"/>
        <end position="183"/>
    </location>
</feature>
<dbReference type="InterPro" id="IPR021242">
    <property type="entry name" value="DUF2799"/>
</dbReference>